<feature type="compositionally biased region" description="Basic and acidic residues" evidence="1">
    <location>
        <begin position="119"/>
        <end position="134"/>
    </location>
</feature>
<evidence type="ECO:0000313" key="3">
    <source>
        <dbReference type="EMBL" id="KAJ7765899.1"/>
    </source>
</evidence>
<reference evidence="3" key="1">
    <citation type="submission" date="2023-03" db="EMBL/GenBank/DDBJ databases">
        <title>Massive genome expansion in bonnet fungi (Mycena s.s.) driven by repeated elements and novel gene families across ecological guilds.</title>
        <authorList>
            <consortium name="Lawrence Berkeley National Laboratory"/>
            <person name="Harder C.B."/>
            <person name="Miyauchi S."/>
            <person name="Viragh M."/>
            <person name="Kuo A."/>
            <person name="Thoen E."/>
            <person name="Andreopoulos B."/>
            <person name="Lu D."/>
            <person name="Skrede I."/>
            <person name="Drula E."/>
            <person name="Henrissat B."/>
            <person name="Morin E."/>
            <person name="Kohler A."/>
            <person name="Barry K."/>
            <person name="LaButti K."/>
            <person name="Morin E."/>
            <person name="Salamov A."/>
            <person name="Lipzen A."/>
            <person name="Mereny Z."/>
            <person name="Hegedus B."/>
            <person name="Baldrian P."/>
            <person name="Stursova M."/>
            <person name="Weitz H."/>
            <person name="Taylor A."/>
            <person name="Grigoriev I.V."/>
            <person name="Nagy L.G."/>
            <person name="Martin F."/>
            <person name="Kauserud H."/>
        </authorList>
    </citation>
    <scope>NUCLEOTIDE SEQUENCE</scope>
    <source>
        <strain evidence="3">CBHHK188m</strain>
    </source>
</reference>
<dbReference type="EMBL" id="JARJLG010000034">
    <property type="protein sequence ID" value="KAJ7765899.1"/>
    <property type="molecule type" value="Genomic_DNA"/>
</dbReference>
<evidence type="ECO:0000256" key="1">
    <source>
        <dbReference type="SAM" id="MobiDB-lite"/>
    </source>
</evidence>
<evidence type="ECO:0000313" key="4">
    <source>
        <dbReference type="Proteomes" id="UP001215280"/>
    </source>
</evidence>
<sequence length="175" mass="19166">MQFKVIAFIAALFAVTAAQTDCVTILDGSICPMGYSVCGPVEVGQTKCCPRPEKINISRGTVRSAKTRRVTRVTSKELEKGGKKLGGGAPSTNGGPRGGPLAWKPEKHEKKKSSAVRTADAHRAERDKRQHCAEAHVSQIPEDRSRDIQRKKKLRRRCGEHNGEDIRKAARGKPK</sequence>
<comment type="caution">
    <text evidence="3">The sequence shown here is derived from an EMBL/GenBank/DDBJ whole genome shotgun (WGS) entry which is preliminary data.</text>
</comment>
<keyword evidence="4" id="KW-1185">Reference proteome</keyword>
<accession>A0AAD7NL85</accession>
<dbReference type="Proteomes" id="UP001215280">
    <property type="component" value="Unassembled WGS sequence"/>
</dbReference>
<feature type="region of interest" description="Disordered" evidence="1">
    <location>
        <begin position="72"/>
        <end position="175"/>
    </location>
</feature>
<name>A0AAD7NL85_9AGAR</name>
<protein>
    <submittedName>
        <fullName evidence="3">Uncharacterized protein</fullName>
    </submittedName>
</protein>
<dbReference type="AlphaFoldDB" id="A0AAD7NL85"/>
<keyword evidence="2" id="KW-0732">Signal</keyword>
<proteinExistence type="predicted"/>
<feature type="compositionally biased region" description="Basic and acidic residues" evidence="1">
    <location>
        <begin position="157"/>
        <end position="168"/>
    </location>
</feature>
<feature type="chain" id="PRO_5042020953" evidence="2">
    <location>
        <begin position="19"/>
        <end position="175"/>
    </location>
</feature>
<evidence type="ECO:0000256" key="2">
    <source>
        <dbReference type="SAM" id="SignalP"/>
    </source>
</evidence>
<gene>
    <name evidence="3" type="ORF">DFH07DRAFT_770041</name>
</gene>
<organism evidence="3 4">
    <name type="scientific">Mycena maculata</name>
    <dbReference type="NCBI Taxonomy" id="230809"/>
    <lineage>
        <taxon>Eukaryota</taxon>
        <taxon>Fungi</taxon>
        <taxon>Dikarya</taxon>
        <taxon>Basidiomycota</taxon>
        <taxon>Agaricomycotina</taxon>
        <taxon>Agaricomycetes</taxon>
        <taxon>Agaricomycetidae</taxon>
        <taxon>Agaricales</taxon>
        <taxon>Marasmiineae</taxon>
        <taxon>Mycenaceae</taxon>
        <taxon>Mycena</taxon>
    </lineage>
</organism>
<feature type="signal peptide" evidence="2">
    <location>
        <begin position="1"/>
        <end position="18"/>
    </location>
</feature>